<accession>A0A4Y9SH61</accession>
<protein>
    <submittedName>
        <fullName evidence="2">DUF484 family protein</fullName>
    </submittedName>
</protein>
<gene>
    <name evidence="2" type="ORF">E4L96_11510</name>
</gene>
<keyword evidence="3" id="KW-1185">Reference proteome</keyword>
<proteinExistence type="predicted"/>
<dbReference type="Gene3D" id="3.30.450.40">
    <property type="match status" value="1"/>
</dbReference>
<evidence type="ECO:0000256" key="1">
    <source>
        <dbReference type="SAM" id="Coils"/>
    </source>
</evidence>
<keyword evidence="1" id="KW-0175">Coiled coil</keyword>
<name>A0A4Y9SH61_9BURK</name>
<dbReference type="EMBL" id="SPVF01000143">
    <property type="protein sequence ID" value="TFW19639.1"/>
    <property type="molecule type" value="Genomic_DNA"/>
</dbReference>
<dbReference type="PANTHER" id="PTHR38765">
    <property type="entry name" value="DUF484 DOMAIN-CONTAINING PROTEIN"/>
    <property type="match status" value="1"/>
</dbReference>
<dbReference type="InterPro" id="IPR007435">
    <property type="entry name" value="DUF484"/>
</dbReference>
<feature type="coiled-coil region" evidence="1">
    <location>
        <begin position="42"/>
        <end position="69"/>
    </location>
</feature>
<dbReference type="Proteomes" id="UP000298438">
    <property type="component" value="Unassembled WGS sequence"/>
</dbReference>
<comment type="caution">
    <text evidence="2">The sequence shown here is derived from an EMBL/GenBank/DDBJ whole genome shotgun (WGS) entry which is preliminary data.</text>
</comment>
<dbReference type="OrthoDB" id="8525200at2"/>
<dbReference type="InterPro" id="IPR029016">
    <property type="entry name" value="GAF-like_dom_sf"/>
</dbReference>
<reference evidence="2 3" key="1">
    <citation type="submission" date="2019-03" db="EMBL/GenBank/DDBJ databases">
        <title>Draft Genome Sequence of Massilia arenosa sp. nov., a Novel Massilia Species Isolated from a Sandy-loam Maize Soil.</title>
        <authorList>
            <person name="Raths R."/>
            <person name="Peta V."/>
            <person name="Bucking H."/>
        </authorList>
    </citation>
    <scope>NUCLEOTIDE SEQUENCE [LARGE SCALE GENOMIC DNA]</scope>
    <source>
        <strain evidence="2 3">MC02</strain>
    </source>
</reference>
<dbReference type="RefSeq" id="WP_135207368.1">
    <property type="nucleotide sequence ID" value="NZ_SPVF01000143.1"/>
</dbReference>
<organism evidence="2 3">
    <name type="scientific">Zemynaea arenosa</name>
    <dbReference type="NCBI Taxonomy" id="2561931"/>
    <lineage>
        <taxon>Bacteria</taxon>
        <taxon>Pseudomonadati</taxon>
        <taxon>Pseudomonadota</taxon>
        <taxon>Betaproteobacteria</taxon>
        <taxon>Burkholderiales</taxon>
        <taxon>Oxalobacteraceae</taxon>
        <taxon>Telluria group</taxon>
        <taxon>Zemynaea</taxon>
    </lineage>
</organism>
<sequence length="220" mass="23864">MSAALDSLSVAQYLADHPDFFEEHAGLLGQVKLSSPLTGKAVSLQERQMEVMRDKYKALELRMAELIRVAQDNAAIANRFHGWTQALLKSRTADDLPRVLVDSLQQAFHVPQATIRLWNLAAEHGGAWYTAGVSDDARIFGASLLAPYCGSNHDFEAVRWLDDAASVQSTVILPLRDGDTCFGLLILGSPDPQRFSASMGTDFLVHIGETASAALAGLRG</sequence>
<dbReference type="SUPFAM" id="SSF55781">
    <property type="entry name" value="GAF domain-like"/>
    <property type="match status" value="1"/>
</dbReference>
<evidence type="ECO:0000313" key="3">
    <source>
        <dbReference type="Proteomes" id="UP000298438"/>
    </source>
</evidence>
<dbReference type="AlphaFoldDB" id="A0A4Y9SH61"/>
<evidence type="ECO:0000313" key="2">
    <source>
        <dbReference type="EMBL" id="TFW19639.1"/>
    </source>
</evidence>
<dbReference type="Pfam" id="PF04340">
    <property type="entry name" value="DUF484"/>
    <property type="match status" value="1"/>
</dbReference>
<dbReference type="PANTHER" id="PTHR38765:SF1">
    <property type="entry name" value="DUF484 DOMAIN-CONTAINING PROTEIN"/>
    <property type="match status" value="1"/>
</dbReference>